<evidence type="ECO:0000313" key="2">
    <source>
        <dbReference type="Proteomes" id="UP000076489"/>
    </source>
</evidence>
<dbReference type="RefSeq" id="WP_063340544.1">
    <property type="nucleotide sequence ID" value="NZ_LUKJ01000002.1"/>
</dbReference>
<dbReference type="OrthoDB" id="9937343at2"/>
<reference evidence="1 2" key="2">
    <citation type="journal article" date="2018" name="Nature">
        <title>Mutant phenotypes for thousands of bacterial genes of unknown function.</title>
        <authorList>
            <person name="Price M.N."/>
            <person name="Wetmore K.M."/>
            <person name="Waters R.J."/>
            <person name="Callaghan M."/>
            <person name="Ray J."/>
            <person name="Liu H."/>
            <person name="Kuehl J.V."/>
            <person name="Melnyk R.A."/>
            <person name="Lamson J.S."/>
            <person name="Suh Y."/>
            <person name="Carlson H.K."/>
            <person name="Esquivel Z."/>
            <person name="Sadeeshkumar H."/>
            <person name="Chakraborty R."/>
            <person name="Zane G.M."/>
            <person name="Rubin B.E."/>
            <person name="Wall J.D."/>
            <person name="Visel A."/>
            <person name="Bristow J."/>
            <person name="Blow M.J."/>
            <person name="Arkin A.P."/>
            <person name="Deutschbauer A.M."/>
        </authorList>
    </citation>
    <scope>NUCLEOTIDE SEQUENCE [LARGE SCALE GENOMIC DNA]</scope>
    <source>
        <strain evidence="1 2">FW300-N1B4</strain>
    </source>
</reference>
<dbReference type="AlphaFoldDB" id="A0A161Z9V3"/>
<dbReference type="EMBL" id="LUKJ01000002">
    <property type="protein sequence ID" value="KZN20497.1"/>
    <property type="molecule type" value="Genomic_DNA"/>
</dbReference>
<reference evidence="2" key="1">
    <citation type="submission" date="2016-03" db="EMBL/GenBank/DDBJ databases">
        <authorList>
            <person name="Ray J."/>
            <person name="Price M."/>
            <person name="Deutschbauer A."/>
        </authorList>
    </citation>
    <scope>NUCLEOTIDE SEQUENCE [LARGE SCALE GENOMIC DNA]</scope>
    <source>
        <strain evidence="2">FW300-N1B4</strain>
    </source>
</reference>
<dbReference type="Proteomes" id="UP000076489">
    <property type="component" value="Unassembled WGS sequence"/>
</dbReference>
<sequence length="177" mass="19357">MSHRVFTIEFSDGHRLYGMEDGVSGYKYRQLFDSSEAAWACRRAGTFETEEPASAKATQEAVVNDPEASWTFDTRASRSAMWLTGPRDSDEFEIEQPIAFGIYGADAPKEVAQPIPLRAEGVEVECPYCGAVAVHAHKAESSPGGDPSGPLTHCAVVQHSVACHACRREFVYKTIAE</sequence>
<evidence type="ECO:0000313" key="1">
    <source>
        <dbReference type="EMBL" id="KZN20497.1"/>
    </source>
</evidence>
<accession>A0A161Z9V3</accession>
<protein>
    <submittedName>
        <fullName evidence="1">Uncharacterized protein</fullName>
    </submittedName>
</protein>
<name>A0A161Z9V3_PSEFL</name>
<proteinExistence type="predicted"/>
<gene>
    <name evidence="1" type="ORF">A1D17_02860</name>
</gene>
<organism evidence="1 2">
    <name type="scientific">Pseudomonas fluorescens</name>
    <dbReference type="NCBI Taxonomy" id="294"/>
    <lineage>
        <taxon>Bacteria</taxon>
        <taxon>Pseudomonadati</taxon>
        <taxon>Pseudomonadota</taxon>
        <taxon>Gammaproteobacteria</taxon>
        <taxon>Pseudomonadales</taxon>
        <taxon>Pseudomonadaceae</taxon>
        <taxon>Pseudomonas</taxon>
    </lineage>
</organism>
<comment type="caution">
    <text evidence="1">The sequence shown here is derived from an EMBL/GenBank/DDBJ whole genome shotgun (WGS) entry which is preliminary data.</text>
</comment>